<keyword evidence="18" id="KW-1185">Reference proteome</keyword>
<feature type="active site" description="Nucleophile" evidence="14">
    <location>
        <position position="303"/>
    </location>
</feature>
<reference evidence="17 18" key="1">
    <citation type="journal article" date="2014" name="Genome Biol. Evol.">
        <title>The secreted proteins of Achlya hypogyna and Thraustotheca clavata identify the ancestral oomycete secretome and reveal gene acquisitions by horizontal gene transfer.</title>
        <authorList>
            <person name="Misner I."/>
            <person name="Blouin N."/>
            <person name="Leonard G."/>
            <person name="Richards T.A."/>
            <person name="Lane C.E."/>
        </authorList>
    </citation>
    <scope>NUCLEOTIDE SEQUENCE [LARGE SCALE GENOMIC DNA]</scope>
    <source>
        <strain evidence="17 18">ATCC 48635</strain>
    </source>
</reference>
<dbReference type="InterPro" id="IPR023267">
    <property type="entry name" value="RCMT"/>
</dbReference>
<keyword evidence="12" id="KW-0539">Nucleus</keyword>
<evidence type="ECO:0000256" key="4">
    <source>
        <dbReference type="ARBA" id="ARBA00022603"/>
    </source>
</evidence>
<dbReference type="GO" id="GO:0030488">
    <property type="term" value="P:tRNA methylation"/>
    <property type="evidence" value="ECO:0007669"/>
    <property type="project" value="UniProtKB-ARBA"/>
</dbReference>
<comment type="subcellular location">
    <subcellularLocation>
        <location evidence="1">Nucleus</location>
    </subcellularLocation>
</comment>
<keyword evidence="4 14" id="KW-0489">Methyltransferase</keyword>
<dbReference type="InterPro" id="IPR001878">
    <property type="entry name" value="Znf_CCHC"/>
</dbReference>
<evidence type="ECO:0000259" key="16">
    <source>
        <dbReference type="PROSITE" id="PS51686"/>
    </source>
</evidence>
<dbReference type="PANTHER" id="PTHR22808">
    <property type="entry name" value="NCL1 YEAST -RELATED NOL1/NOP2/FMU SUN DOMAIN-CONTAINING"/>
    <property type="match status" value="1"/>
</dbReference>
<keyword evidence="3" id="KW-0820">tRNA-binding</keyword>
<evidence type="ECO:0000313" key="17">
    <source>
        <dbReference type="EMBL" id="OQS01530.1"/>
    </source>
</evidence>
<feature type="binding site" evidence="14">
    <location>
        <position position="250"/>
    </location>
    <ligand>
        <name>S-adenosyl-L-methionine</name>
        <dbReference type="ChEBI" id="CHEBI:59789"/>
    </ligand>
</feature>
<dbReference type="Proteomes" id="UP000243579">
    <property type="component" value="Unassembled WGS sequence"/>
</dbReference>
<dbReference type="InterPro" id="IPR057285">
    <property type="entry name" value="Pre-PUA_NSUN2"/>
</dbReference>
<dbReference type="EMBL" id="JNBR01000006">
    <property type="protein sequence ID" value="OQS01530.1"/>
    <property type="molecule type" value="Genomic_DNA"/>
</dbReference>
<keyword evidence="11 14" id="KW-0694">RNA-binding</keyword>
<evidence type="ECO:0000313" key="18">
    <source>
        <dbReference type="Proteomes" id="UP000243579"/>
    </source>
</evidence>
<dbReference type="GO" id="GO:0000049">
    <property type="term" value="F:tRNA binding"/>
    <property type="evidence" value="ECO:0007669"/>
    <property type="project" value="UniProtKB-KW"/>
</dbReference>
<keyword evidence="10" id="KW-0862">Zinc</keyword>
<organism evidence="17 18">
    <name type="scientific">Achlya hypogyna</name>
    <name type="common">Oomycete</name>
    <name type="synonym">Protoachlya hypogyna</name>
    <dbReference type="NCBI Taxonomy" id="1202772"/>
    <lineage>
        <taxon>Eukaryota</taxon>
        <taxon>Sar</taxon>
        <taxon>Stramenopiles</taxon>
        <taxon>Oomycota</taxon>
        <taxon>Saprolegniomycetes</taxon>
        <taxon>Saprolegniales</taxon>
        <taxon>Achlyaceae</taxon>
        <taxon>Achlya</taxon>
    </lineage>
</organism>
<dbReference type="GO" id="GO:0008270">
    <property type="term" value="F:zinc ion binding"/>
    <property type="evidence" value="ECO:0007669"/>
    <property type="project" value="UniProtKB-KW"/>
</dbReference>
<keyword evidence="7" id="KW-0819">tRNA processing</keyword>
<dbReference type="Pfam" id="PF13696">
    <property type="entry name" value="zf-CCHC_2"/>
    <property type="match status" value="1"/>
</dbReference>
<evidence type="ECO:0000256" key="12">
    <source>
        <dbReference type="ARBA" id="ARBA00023242"/>
    </source>
</evidence>
<evidence type="ECO:0000256" key="14">
    <source>
        <dbReference type="PROSITE-ProRule" id="PRU01023"/>
    </source>
</evidence>
<dbReference type="PROSITE" id="PS51686">
    <property type="entry name" value="SAM_MT_RSMB_NOP"/>
    <property type="match status" value="1"/>
</dbReference>
<name>A0A1V9ZUR6_ACHHY</name>
<protein>
    <submittedName>
        <fullName evidence="17">tRNA (Cytosine-5-)-methyltransferase NSUN2-like protein</fullName>
    </submittedName>
</protein>
<dbReference type="PRINTS" id="PR02008">
    <property type="entry name" value="RCMTFAMILY"/>
</dbReference>
<dbReference type="AlphaFoldDB" id="A0A1V9ZUR6"/>
<evidence type="ECO:0000256" key="9">
    <source>
        <dbReference type="ARBA" id="ARBA00022771"/>
    </source>
</evidence>
<sequence>MLSHLLQRPRSALFGVRSMASFRETLFTDYYVRQNVFGADEIDAVVETLKTPLPACFRVSPNYATAANIEQALKTEFQFPAGSVTFKDTLVAPPQKLPWFPASNGAAWQLECGRTALTKLAKEHDVFSALHQFLQLHVGSGAITRQEAVSMIPTLLLDVQPHHRVLDMCAAPGSKTSQIVETLAQDTTGTGFVVANDASEKRAYMLVHQTMRIGMMAAVVSCHQGQAFPGLYNAAGTLETTNVFDRVLCDVPCTGDGTLRKNENIWRRWHVGDALTLHPIQLEIGLRAAALLKVGGRMVYSTCSFNPIENEAIVAELLRRSDGALSLVDCSNELAGLKRREGLEKWEVAWQSKSKKQRKAADVPLEWFSTFGEEIPDDLRGYRLTRSMFPPADAGYGLHKCMRFLPHDQNTGGFFVAVLQKNAELPGVHQKGLEAFEVSYERGPKCHRYVCKLCGKRGHYIQDCELSEKRKAAASAPIEEVAADTVANTVADTTNTFGDAFVPLPDEAWVAIRDTYGLTAGFDQARLFARSQGAATLSYVSPAVQTACLSGTDLNLVNTGVKVFVKNTTGTHKGFRPAQDGLELVVPHMTKRKVEVGWTDFNVLVAVTSSKHYTELDPALAARLQAFGVGPIVVVLQPATPTKDIVALSMWSGVASISKLVTSADLAILADHLAALDAAQFTP</sequence>
<feature type="binding site" evidence="14">
    <location>
        <position position="197"/>
    </location>
    <ligand>
        <name>S-adenosyl-L-methionine</name>
        <dbReference type="ChEBI" id="CHEBI:59789"/>
    </ligand>
</feature>
<dbReference type="GO" id="GO:0005634">
    <property type="term" value="C:nucleus"/>
    <property type="evidence" value="ECO:0007669"/>
    <property type="project" value="UniProtKB-SubCell"/>
</dbReference>
<dbReference type="InterPro" id="IPR018314">
    <property type="entry name" value="RsmB/NOL1/NOP2-like_CS"/>
</dbReference>
<dbReference type="GO" id="GO:0016428">
    <property type="term" value="F:tRNA (cytidine-5-)-methyltransferase activity"/>
    <property type="evidence" value="ECO:0007669"/>
    <property type="project" value="InterPro"/>
</dbReference>
<evidence type="ECO:0000256" key="1">
    <source>
        <dbReference type="ARBA" id="ARBA00004123"/>
    </source>
</evidence>
<proteinExistence type="inferred from homology"/>
<feature type="binding site" evidence="14">
    <location>
        <begin position="169"/>
        <end position="175"/>
    </location>
    <ligand>
        <name>S-adenosyl-L-methionine</name>
        <dbReference type="ChEBI" id="CHEBI:59789"/>
    </ligand>
</feature>
<comment type="caution">
    <text evidence="14">Lacks conserved residue(s) required for the propagation of feature annotation.</text>
</comment>
<feature type="domain" description="CCHC-type" evidence="15">
    <location>
        <begin position="451"/>
        <end position="464"/>
    </location>
</feature>
<gene>
    <name evidence="17" type="ORF">ACHHYP_00706</name>
</gene>
<keyword evidence="6 14" id="KW-0949">S-adenosyl-L-methionine</keyword>
<dbReference type="OrthoDB" id="6093671at2759"/>
<evidence type="ECO:0000256" key="5">
    <source>
        <dbReference type="ARBA" id="ARBA00022679"/>
    </source>
</evidence>
<dbReference type="InterPro" id="IPR049560">
    <property type="entry name" value="MeTrfase_RsmB-F_NOP2_cat"/>
</dbReference>
<evidence type="ECO:0000256" key="6">
    <source>
        <dbReference type="ARBA" id="ARBA00022691"/>
    </source>
</evidence>
<dbReference type="InterPro" id="IPR001678">
    <property type="entry name" value="MeTrfase_RsmB-F_NOP2_dom"/>
</dbReference>
<dbReference type="Pfam" id="PF01189">
    <property type="entry name" value="Methyltr_RsmB-F"/>
    <property type="match status" value="1"/>
</dbReference>
<dbReference type="Pfam" id="PF25376">
    <property type="entry name" value="Pre-PUA_NSUN2"/>
    <property type="match status" value="1"/>
</dbReference>
<comment type="similarity">
    <text evidence="2 14">Belongs to the class I-like SAM-binding methyltransferase superfamily. RsmB/NOP family.</text>
</comment>
<evidence type="ECO:0000259" key="15">
    <source>
        <dbReference type="PROSITE" id="PS50158"/>
    </source>
</evidence>
<dbReference type="PANTHER" id="PTHR22808:SF1">
    <property type="entry name" value="RNA CYTOSINE-C(5)-METHYLTRANSFERASE NSUN2-RELATED"/>
    <property type="match status" value="1"/>
</dbReference>
<evidence type="ECO:0000256" key="10">
    <source>
        <dbReference type="ARBA" id="ARBA00022833"/>
    </source>
</evidence>
<evidence type="ECO:0000256" key="13">
    <source>
        <dbReference type="PROSITE-ProRule" id="PRU00047"/>
    </source>
</evidence>
<dbReference type="InterPro" id="IPR029063">
    <property type="entry name" value="SAM-dependent_MTases_sf"/>
</dbReference>
<keyword evidence="5 14" id="KW-0808">Transferase</keyword>
<feature type="domain" description="SAM-dependent MTase RsmB/NOP-type" evidence="16">
    <location>
        <begin position="45"/>
        <end position="422"/>
    </location>
</feature>
<accession>A0A1V9ZUR6</accession>
<evidence type="ECO:0000256" key="7">
    <source>
        <dbReference type="ARBA" id="ARBA00022694"/>
    </source>
</evidence>
<dbReference type="PROSITE" id="PS01153">
    <property type="entry name" value="NOL1_NOP2_SUN"/>
    <property type="match status" value="1"/>
</dbReference>
<keyword evidence="9 13" id="KW-0863">Zinc-finger</keyword>
<keyword evidence="8" id="KW-0479">Metal-binding</keyword>
<dbReference type="Gene3D" id="3.40.50.150">
    <property type="entry name" value="Vaccinia Virus protein VP39"/>
    <property type="match status" value="1"/>
</dbReference>
<dbReference type="STRING" id="1202772.A0A1V9ZUR6"/>
<evidence type="ECO:0000256" key="2">
    <source>
        <dbReference type="ARBA" id="ARBA00007494"/>
    </source>
</evidence>
<evidence type="ECO:0000256" key="11">
    <source>
        <dbReference type="ARBA" id="ARBA00022884"/>
    </source>
</evidence>
<dbReference type="InterPro" id="IPR023270">
    <property type="entry name" value="RCMT_NCL1"/>
</dbReference>
<comment type="caution">
    <text evidence="17">The sequence shown here is derived from an EMBL/GenBank/DDBJ whole genome shotgun (WGS) entry which is preliminary data.</text>
</comment>
<dbReference type="SUPFAM" id="SSF53335">
    <property type="entry name" value="S-adenosyl-L-methionine-dependent methyltransferases"/>
    <property type="match status" value="1"/>
</dbReference>
<dbReference type="PRINTS" id="PR02011">
    <property type="entry name" value="RCMTNCL1"/>
</dbReference>
<evidence type="ECO:0000256" key="8">
    <source>
        <dbReference type="ARBA" id="ARBA00022723"/>
    </source>
</evidence>
<dbReference type="InterPro" id="IPR025829">
    <property type="entry name" value="Zn_knuckle_CX2CX3GHX4C"/>
</dbReference>
<dbReference type="PROSITE" id="PS50158">
    <property type="entry name" value="ZF_CCHC"/>
    <property type="match status" value="1"/>
</dbReference>
<evidence type="ECO:0000256" key="3">
    <source>
        <dbReference type="ARBA" id="ARBA00022555"/>
    </source>
</evidence>